<feature type="transmembrane region" description="Helical" evidence="7">
    <location>
        <begin position="74"/>
        <end position="95"/>
    </location>
</feature>
<gene>
    <name evidence="9" type="ORF">E0485_10120</name>
</gene>
<dbReference type="Gene3D" id="1.20.1250.20">
    <property type="entry name" value="MFS general substrate transporter like domains"/>
    <property type="match status" value="1"/>
</dbReference>
<comment type="subcellular location">
    <subcellularLocation>
        <location evidence="1">Cell membrane</location>
        <topology evidence="1">Multi-pass membrane protein</topology>
    </subcellularLocation>
</comment>
<feature type="transmembrane region" description="Helical" evidence="7">
    <location>
        <begin position="337"/>
        <end position="363"/>
    </location>
</feature>
<dbReference type="PANTHER" id="PTHR43266:SF2">
    <property type="entry name" value="MAJOR FACILITATOR SUPERFAMILY (MFS) PROFILE DOMAIN-CONTAINING PROTEIN"/>
    <property type="match status" value="1"/>
</dbReference>
<dbReference type="EMBL" id="SKFG01000008">
    <property type="protein sequence ID" value="TCZ77821.1"/>
    <property type="molecule type" value="Genomic_DNA"/>
</dbReference>
<sequence>MTNRAYLYVKAFSDLGSRMDAIALGVVIYAATGSAAWLSALLGVSMLGGLISSIFSGVLADRLDRRSIMIVTDWLRAVLIISLIFFPSPIMILVIRFLMGLMSSFFEVSFMAEVPQIYGNNNLLRVNAMLSRLSSISMVIGFLAGGMLYDFLGFESVLLIDGCTFAISAIVLMRMKWNHTHVAEGKTFKQPLRQITSDMREVKTYLWGRPILLLIFLVFLFDTFGSASHNLGVPLLAEQIDVNKQALYYGIIWSVWAFGNVITTYFLPKVAFIKQYMYRTYFISTILMSVGFIAIFSTTYLPIVLLFAFLTGLTDACAMTTNSTIMQQCDNHIRGRILGISSLLGKLGFGVGFVIAPMLITLFSLSQMVVIMHSSVIIVTIIAAILYLKQSKGVIKYGSSNSYDERAN</sequence>
<dbReference type="InterPro" id="IPR020846">
    <property type="entry name" value="MFS_dom"/>
</dbReference>
<feature type="transmembrane region" description="Helical" evidence="7">
    <location>
        <begin position="280"/>
        <end position="297"/>
    </location>
</feature>
<feature type="transmembrane region" description="Helical" evidence="7">
    <location>
        <begin position="21"/>
        <end position="54"/>
    </location>
</feature>
<dbReference type="GO" id="GO:0022857">
    <property type="term" value="F:transmembrane transporter activity"/>
    <property type="evidence" value="ECO:0007669"/>
    <property type="project" value="InterPro"/>
</dbReference>
<dbReference type="AlphaFoldDB" id="A0A4R4EHQ7"/>
<feature type="domain" description="Major facilitator superfamily (MFS) profile" evidence="8">
    <location>
        <begin position="1"/>
        <end position="392"/>
    </location>
</feature>
<dbReference type="PANTHER" id="PTHR43266">
    <property type="entry name" value="MACROLIDE-EFFLUX PROTEIN"/>
    <property type="match status" value="1"/>
</dbReference>
<evidence type="ECO:0000313" key="9">
    <source>
        <dbReference type="EMBL" id="TCZ77821.1"/>
    </source>
</evidence>
<dbReference type="InterPro" id="IPR036259">
    <property type="entry name" value="MFS_trans_sf"/>
</dbReference>
<keyword evidence="5 7" id="KW-1133">Transmembrane helix</keyword>
<feature type="transmembrane region" description="Helical" evidence="7">
    <location>
        <begin position="369"/>
        <end position="388"/>
    </location>
</feature>
<evidence type="ECO:0000256" key="4">
    <source>
        <dbReference type="ARBA" id="ARBA00022692"/>
    </source>
</evidence>
<dbReference type="InterPro" id="IPR011701">
    <property type="entry name" value="MFS"/>
</dbReference>
<keyword evidence="2" id="KW-0813">Transport</keyword>
<accession>A0A4R4EHQ7</accession>
<evidence type="ECO:0000256" key="1">
    <source>
        <dbReference type="ARBA" id="ARBA00004651"/>
    </source>
</evidence>
<organism evidence="9 10">
    <name type="scientific">Paenibacillus albiflavus</name>
    <dbReference type="NCBI Taxonomy" id="2545760"/>
    <lineage>
        <taxon>Bacteria</taxon>
        <taxon>Bacillati</taxon>
        <taxon>Bacillota</taxon>
        <taxon>Bacilli</taxon>
        <taxon>Bacillales</taxon>
        <taxon>Paenibacillaceae</taxon>
        <taxon>Paenibacillus</taxon>
    </lineage>
</organism>
<dbReference type="RefSeq" id="WP_132417904.1">
    <property type="nucleotide sequence ID" value="NZ_SKFG01000008.1"/>
</dbReference>
<evidence type="ECO:0000256" key="7">
    <source>
        <dbReference type="SAM" id="Phobius"/>
    </source>
</evidence>
<keyword evidence="4 7" id="KW-0812">Transmembrane</keyword>
<evidence type="ECO:0000256" key="6">
    <source>
        <dbReference type="ARBA" id="ARBA00023136"/>
    </source>
</evidence>
<dbReference type="OrthoDB" id="9775268at2"/>
<feature type="transmembrane region" description="Helical" evidence="7">
    <location>
        <begin position="247"/>
        <end position="268"/>
    </location>
</feature>
<reference evidence="9 10" key="1">
    <citation type="submission" date="2019-03" db="EMBL/GenBank/DDBJ databases">
        <authorList>
            <person name="Kim M.K.M."/>
        </authorList>
    </citation>
    <scope>NUCLEOTIDE SEQUENCE [LARGE SCALE GENOMIC DNA]</scope>
    <source>
        <strain evidence="9 10">18JY21-1</strain>
    </source>
</reference>
<evidence type="ECO:0000313" key="10">
    <source>
        <dbReference type="Proteomes" id="UP000295418"/>
    </source>
</evidence>
<feature type="transmembrane region" description="Helical" evidence="7">
    <location>
        <begin position="158"/>
        <end position="177"/>
    </location>
</feature>
<name>A0A4R4EHQ7_9BACL</name>
<dbReference type="InterPro" id="IPR022324">
    <property type="entry name" value="Bacilysin_exporter_BacE_put"/>
</dbReference>
<dbReference type="GO" id="GO:0005886">
    <property type="term" value="C:plasma membrane"/>
    <property type="evidence" value="ECO:0007669"/>
    <property type="project" value="UniProtKB-SubCell"/>
</dbReference>
<keyword evidence="10" id="KW-1185">Reference proteome</keyword>
<evidence type="ECO:0000256" key="5">
    <source>
        <dbReference type="ARBA" id="ARBA00022989"/>
    </source>
</evidence>
<dbReference type="PRINTS" id="PR01988">
    <property type="entry name" value="EXPORTERBACE"/>
</dbReference>
<dbReference type="Pfam" id="PF07690">
    <property type="entry name" value="MFS_1"/>
    <property type="match status" value="1"/>
</dbReference>
<comment type="caution">
    <text evidence="9">The sequence shown here is derived from an EMBL/GenBank/DDBJ whole genome shotgun (WGS) entry which is preliminary data.</text>
</comment>
<feature type="transmembrane region" description="Helical" evidence="7">
    <location>
        <begin position="206"/>
        <end position="227"/>
    </location>
</feature>
<proteinExistence type="predicted"/>
<keyword evidence="3" id="KW-1003">Cell membrane</keyword>
<evidence type="ECO:0000259" key="8">
    <source>
        <dbReference type="PROSITE" id="PS50850"/>
    </source>
</evidence>
<evidence type="ECO:0000256" key="2">
    <source>
        <dbReference type="ARBA" id="ARBA00022448"/>
    </source>
</evidence>
<feature type="transmembrane region" description="Helical" evidence="7">
    <location>
        <begin position="303"/>
        <end position="325"/>
    </location>
</feature>
<protein>
    <submittedName>
        <fullName evidence="9">MFS transporter</fullName>
    </submittedName>
</protein>
<evidence type="ECO:0000256" key="3">
    <source>
        <dbReference type="ARBA" id="ARBA00022475"/>
    </source>
</evidence>
<dbReference type="SUPFAM" id="SSF103473">
    <property type="entry name" value="MFS general substrate transporter"/>
    <property type="match status" value="1"/>
</dbReference>
<dbReference type="PROSITE" id="PS50850">
    <property type="entry name" value="MFS"/>
    <property type="match status" value="1"/>
</dbReference>
<keyword evidence="6 7" id="KW-0472">Membrane</keyword>
<dbReference type="CDD" id="cd06173">
    <property type="entry name" value="MFS_MefA_like"/>
    <property type="match status" value="1"/>
</dbReference>
<dbReference type="Proteomes" id="UP000295418">
    <property type="component" value="Unassembled WGS sequence"/>
</dbReference>